<evidence type="ECO:0000313" key="2">
    <source>
        <dbReference type="Proteomes" id="UP001183619"/>
    </source>
</evidence>
<protein>
    <recommendedName>
        <fullName evidence="3">WXG100 family type VII secretion target</fullName>
    </recommendedName>
</protein>
<dbReference type="RefSeq" id="WP_277103441.1">
    <property type="nucleotide sequence ID" value="NZ_BAAAJS010000079.1"/>
</dbReference>
<evidence type="ECO:0008006" key="3">
    <source>
        <dbReference type="Google" id="ProtNLM"/>
    </source>
</evidence>
<dbReference type="Gene3D" id="1.10.287.1060">
    <property type="entry name" value="ESAT-6-like"/>
    <property type="match status" value="1"/>
</dbReference>
<name>A0ABU2B6Z9_9CORY</name>
<proteinExistence type="predicted"/>
<gene>
    <name evidence="1" type="ORF">J2S37_000916</name>
</gene>
<accession>A0ABU2B6Z9</accession>
<comment type="caution">
    <text evidence="1">The sequence shown here is derived from an EMBL/GenBank/DDBJ whole genome shotgun (WGS) entry which is preliminary data.</text>
</comment>
<dbReference type="EMBL" id="JAVDYF010000001">
    <property type="protein sequence ID" value="MDR7354378.1"/>
    <property type="molecule type" value="Genomic_DNA"/>
</dbReference>
<keyword evidence="2" id="KW-1185">Reference proteome</keyword>
<dbReference type="Proteomes" id="UP001183619">
    <property type="component" value="Unassembled WGS sequence"/>
</dbReference>
<reference evidence="1 2" key="1">
    <citation type="submission" date="2023-07" db="EMBL/GenBank/DDBJ databases">
        <title>Sequencing the genomes of 1000 actinobacteria strains.</title>
        <authorList>
            <person name="Klenk H.-P."/>
        </authorList>
    </citation>
    <scope>NUCLEOTIDE SEQUENCE [LARGE SCALE GENOMIC DNA]</scope>
    <source>
        <strain evidence="1 2">DSM 44508</strain>
    </source>
</reference>
<sequence>MSSDYWRVPVGDLHAIQSQLNSMHATLESVEGSAEGSDGVDDIHGAQIANAVSDFFNEWKQSRRVLMRNVKGMGDVSGQIAEAVTTFDTELASSLHQFASALRGENNGPSGDPMERQML</sequence>
<organism evidence="1 2">
    <name type="scientific">Corynebacterium felinum</name>
    <dbReference type="NCBI Taxonomy" id="131318"/>
    <lineage>
        <taxon>Bacteria</taxon>
        <taxon>Bacillati</taxon>
        <taxon>Actinomycetota</taxon>
        <taxon>Actinomycetes</taxon>
        <taxon>Mycobacteriales</taxon>
        <taxon>Corynebacteriaceae</taxon>
        <taxon>Corynebacterium</taxon>
    </lineage>
</organism>
<evidence type="ECO:0000313" key="1">
    <source>
        <dbReference type="EMBL" id="MDR7354378.1"/>
    </source>
</evidence>